<keyword evidence="3 7" id="KW-1133">Transmembrane helix</keyword>
<keyword evidence="4" id="KW-0560">Oxidoreductase</keyword>
<comment type="caution">
    <text evidence="9">The sequence shown here is derived from an EMBL/GenBank/DDBJ whole genome shotgun (WGS) entry which is preliminary data.</text>
</comment>
<dbReference type="AlphaFoldDB" id="A0A9W6BIZ0"/>
<feature type="compositionally biased region" description="Low complexity" evidence="6">
    <location>
        <begin position="235"/>
        <end position="246"/>
    </location>
</feature>
<dbReference type="InterPro" id="IPR013130">
    <property type="entry name" value="Fe3_Rdtase_TM_dom"/>
</dbReference>
<gene>
    <name evidence="9" type="primary">PLEST011867</name>
    <name evidence="9" type="ORF">PLESTB_000675100</name>
</gene>
<sequence>MTASSSCNSAMRRRVLRGVAAAICWAVIAAGAIAFAFFYCTTPTRWFNVRATELIAWRNTLVLQYNFANATTGRATALLPGSLSFMLIWQWCGTLAVALGSAGLMWLASAPSSGAASVDSKVEKEKVRPWCLGAAARKSVTRARRLLRCRVPPGRLWRTLLGPDGLSLLDLLLILLWIGLHILWIHEMIMRTLDNRRAAPPPPKPIVRSPPTAKTSAPATSPSNATAIPPPRALTNPTTSTTPSTTGRRLMQTASAPSPSAGGNATSPLPSTSPSTAKSPTGNATSPPPKANAAPPPTAKKLKPLPEVVQDGAAKYFGWVGRLDILLLFFPLPRCNFLHWLVGSDFPAIVKYHRWLGHGTLMVYSLHGITYMSMWTHAGTLSSMLYWGMDAGVNRLSGLVALCGGWLLWVTSIPFVRRRLFNLFYGCHILGAVVFMLFAFMHRKDVATWVMPGVFLYLLDVVLRTIQQNFNCVKLTSTAATGDDSSCAATARVSPDGGIMSLNIDCHQSVRWVGGDIVFLNVPAVSWWQWHPFTLASAPSPSSEGSSHTMQLHIKKYNRWTQRLISRMSSGSTPVALYVSGPYDSCNRKWIKGYDTHVFVAGGIGVTPALGMIRELIASRRSNTALSAAASAGGSEEAAGGGRVVLVWVSRTIDELKVLPYEILQEANACRGSAAPWLDVRLFLTGGAAGKGASSPQDATIADVDGKAALQSADLGGRTSSGGASSSSASAGNIAGKADGKGATTSDVYGTRARPLAHPYAFSPLLWMAAVVLCFGGGFTGLICAQSYDAHISRTVAVRRDFSYVGMLQFAALGLGAVLPPSVLMLAVHLYRRFSRLSTFSSPFASATAASATLSEIFPPPTTTATATVAISTADVKQSAFALKPLPLVDADIESYISYGRPDLAELLDQIAKTGKLTSSEKPGQELTDSAEVEAAVAAGVEGLRVAVYAAGPEPLVGSVAALCGQLNGLWGRSGRAYLDFHATTHEL</sequence>
<evidence type="ECO:0000256" key="3">
    <source>
        <dbReference type="ARBA" id="ARBA00022989"/>
    </source>
</evidence>
<dbReference type="SFLD" id="SFLDG01168">
    <property type="entry name" value="Ferric_reductase_subgroup_(FRE"/>
    <property type="match status" value="1"/>
</dbReference>
<feature type="region of interest" description="Disordered" evidence="6">
    <location>
        <begin position="716"/>
        <end position="743"/>
    </location>
</feature>
<evidence type="ECO:0000256" key="7">
    <source>
        <dbReference type="SAM" id="Phobius"/>
    </source>
</evidence>
<evidence type="ECO:0000256" key="6">
    <source>
        <dbReference type="SAM" id="MobiDB-lite"/>
    </source>
</evidence>
<feature type="domain" description="FAD-binding FR-type" evidence="8">
    <location>
        <begin position="433"/>
        <end position="589"/>
    </location>
</feature>
<name>A0A9W6BIZ0_9CHLO</name>
<feature type="transmembrane region" description="Helical" evidence="7">
    <location>
        <begin position="808"/>
        <end position="831"/>
    </location>
</feature>
<feature type="compositionally biased region" description="Low complexity" evidence="6">
    <location>
        <begin position="206"/>
        <end position="227"/>
    </location>
</feature>
<evidence type="ECO:0000259" key="8">
    <source>
        <dbReference type="PROSITE" id="PS51384"/>
    </source>
</evidence>
<evidence type="ECO:0000256" key="2">
    <source>
        <dbReference type="ARBA" id="ARBA00022692"/>
    </source>
</evidence>
<dbReference type="InterPro" id="IPR017938">
    <property type="entry name" value="Riboflavin_synthase-like_b-brl"/>
</dbReference>
<feature type="compositionally biased region" description="Pro residues" evidence="6">
    <location>
        <begin position="286"/>
        <end position="298"/>
    </location>
</feature>
<dbReference type="PANTHER" id="PTHR11972">
    <property type="entry name" value="NADPH OXIDASE"/>
    <property type="match status" value="1"/>
</dbReference>
<protein>
    <recommendedName>
        <fullName evidence="8">FAD-binding FR-type domain-containing protein</fullName>
    </recommendedName>
</protein>
<evidence type="ECO:0000313" key="9">
    <source>
        <dbReference type="EMBL" id="GLC52848.1"/>
    </source>
</evidence>
<feature type="transmembrane region" description="Helical" evidence="7">
    <location>
        <begin position="765"/>
        <end position="788"/>
    </location>
</feature>
<evidence type="ECO:0000313" key="10">
    <source>
        <dbReference type="Proteomes" id="UP001165080"/>
    </source>
</evidence>
<dbReference type="SFLD" id="SFLDS00052">
    <property type="entry name" value="Ferric_Reductase_Domain"/>
    <property type="match status" value="1"/>
</dbReference>
<dbReference type="CDD" id="cd06186">
    <property type="entry name" value="NOX_Duox_like_FAD_NADP"/>
    <property type="match status" value="1"/>
</dbReference>
<dbReference type="Pfam" id="PF08022">
    <property type="entry name" value="FAD_binding_8"/>
    <property type="match status" value="1"/>
</dbReference>
<keyword evidence="2 7" id="KW-0812">Transmembrane</keyword>
<reference evidence="9 10" key="1">
    <citation type="journal article" date="2023" name="Commun. Biol.">
        <title>Reorganization of the ancestral sex-determining regions during the evolution of trioecy in Pleodorina starrii.</title>
        <authorList>
            <person name="Takahashi K."/>
            <person name="Suzuki S."/>
            <person name="Kawai-Toyooka H."/>
            <person name="Yamamoto K."/>
            <person name="Hamaji T."/>
            <person name="Ootsuki R."/>
            <person name="Yamaguchi H."/>
            <person name="Kawachi M."/>
            <person name="Higashiyama T."/>
            <person name="Nozaki H."/>
        </authorList>
    </citation>
    <scope>NUCLEOTIDE SEQUENCE [LARGE SCALE GENOMIC DNA]</scope>
    <source>
        <strain evidence="9 10">NIES-4479</strain>
    </source>
</reference>
<feature type="transmembrane region" description="Helical" evidence="7">
    <location>
        <begin position="355"/>
        <end position="376"/>
    </location>
</feature>
<dbReference type="PROSITE" id="PS51384">
    <property type="entry name" value="FAD_FR"/>
    <property type="match status" value="1"/>
</dbReference>
<dbReference type="InterPro" id="IPR039261">
    <property type="entry name" value="FNR_nucleotide-bd"/>
</dbReference>
<feature type="transmembrane region" description="Helical" evidence="7">
    <location>
        <begin position="446"/>
        <end position="466"/>
    </location>
</feature>
<dbReference type="InterPro" id="IPR013112">
    <property type="entry name" value="FAD-bd_8"/>
</dbReference>
<dbReference type="InterPro" id="IPR017927">
    <property type="entry name" value="FAD-bd_FR_type"/>
</dbReference>
<dbReference type="Pfam" id="PF01794">
    <property type="entry name" value="Ferric_reduct"/>
    <property type="match status" value="1"/>
</dbReference>
<dbReference type="GO" id="GO:0016491">
    <property type="term" value="F:oxidoreductase activity"/>
    <property type="evidence" value="ECO:0007669"/>
    <property type="project" value="UniProtKB-KW"/>
</dbReference>
<dbReference type="SUPFAM" id="SSF63380">
    <property type="entry name" value="Riboflavin synthase domain-like"/>
    <property type="match status" value="1"/>
</dbReference>
<feature type="region of interest" description="Disordered" evidence="6">
    <location>
        <begin position="200"/>
        <end position="304"/>
    </location>
</feature>
<feature type="compositionally biased region" description="Low complexity" evidence="6">
    <location>
        <begin position="253"/>
        <end position="285"/>
    </location>
</feature>
<dbReference type="SUPFAM" id="SSF52343">
    <property type="entry name" value="Ferredoxin reductase-like, C-terminal NADP-linked domain"/>
    <property type="match status" value="1"/>
</dbReference>
<proteinExistence type="predicted"/>
<feature type="transmembrane region" description="Helical" evidence="7">
    <location>
        <begin position="423"/>
        <end position="440"/>
    </location>
</feature>
<dbReference type="PANTHER" id="PTHR11972:SF69">
    <property type="entry name" value="FERRIC REDUCTION OXIDASE 6-RELATED"/>
    <property type="match status" value="1"/>
</dbReference>
<organism evidence="9 10">
    <name type="scientific">Pleodorina starrii</name>
    <dbReference type="NCBI Taxonomy" id="330485"/>
    <lineage>
        <taxon>Eukaryota</taxon>
        <taxon>Viridiplantae</taxon>
        <taxon>Chlorophyta</taxon>
        <taxon>core chlorophytes</taxon>
        <taxon>Chlorophyceae</taxon>
        <taxon>CS clade</taxon>
        <taxon>Chlamydomonadales</taxon>
        <taxon>Volvocaceae</taxon>
        <taxon>Pleodorina</taxon>
    </lineage>
</organism>
<dbReference type="EMBL" id="BRXU01000006">
    <property type="protein sequence ID" value="GLC52848.1"/>
    <property type="molecule type" value="Genomic_DNA"/>
</dbReference>
<dbReference type="InterPro" id="IPR050369">
    <property type="entry name" value="RBOH/FRE"/>
</dbReference>
<evidence type="ECO:0000256" key="4">
    <source>
        <dbReference type="ARBA" id="ARBA00023002"/>
    </source>
</evidence>
<keyword evidence="5 7" id="KW-0472">Membrane</keyword>
<keyword evidence="10" id="KW-1185">Reference proteome</keyword>
<feature type="transmembrane region" description="Helical" evidence="7">
    <location>
        <begin position="19"/>
        <end position="39"/>
    </location>
</feature>
<accession>A0A9W6BIZ0</accession>
<feature type="compositionally biased region" description="Low complexity" evidence="6">
    <location>
        <begin position="721"/>
        <end position="732"/>
    </location>
</feature>
<dbReference type="Proteomes" id="UP001165080">
    <property type="component" value="Unassembled WGS sequence"/>
</dbReference>
<comment type="subcellular location">
    <subcellularLocation>
        <location evidence="1">Membrane</location>
        <topology evidence="1">Multi-pass membrane protein</topology>
    </subcellularLocation>
</comment>
<dbReference type="Gene3D" id="3.40.50.80">
    <property type="entry name" value="Nucleotide-binding domain of ferredoxin-NADP reductase (FNR) module"/>
    <property type="match status" value="1"/>
</dbReference>
<evidence type="ECO:0000256" key="1">
    <source>
        <dbReference type="ARBA" id="ARBA00004141"/>
    </source>
</evidence>
<feature type="transmembrane region" description="Helical" evidence="7">
    <location>
        <begin position="396"/>
        <end position="416"/>
    </location>
</feature>
<feature type="transmembrane region" description="Helical" evidence="7">
    <location>
        <begin position="165"/>
        <end position="185"/>
    </location>
</feature>
<evidence type="ECO:0000256" key="5">
    <source>
        <dbReference type="ARBA" id="ARBA00023136"/>
    </source>
</evidence>
<feature type="transmembrane region" description="Helical" evidence="7">
    <location>
        <begin position="88"/>
        <end position="108"/>
    </location>
</feature>
<dbReference type="GO" id="GO:0005886">
    <property type="term" value="C:plasma membrane"/>
    <property type="evidence" value="ECO:0007669"/>
    <property type="project" value="TreeGrafter"/>
</dbReference>